<dbReference type="InterPro" id="IPR029472">
    <property type="entry name" value="Copia-like_N"/>
</dbReference>
<name>A0A8X7PKE9_BRACI</name>
<evidence type="ECO:0000259" key="1">
    <source>
        <dbReference type="Pfam" id="PF14244"/>
    </source>
</evidence>
<accession>A0A8X7PKE9</accession>
<comment type="caution">
    <text evidence="2">The sequence shown here is derived from an EMBL/GenBank/DDBJ whole genome shotgun (WGS) entry which is preliminary data.</text>
</comment>
<organism evidence="2 3">
    <name type="scientific">Brassica carinata</name>
    <name type="common">Ethiopian mustard</name>
    <name type="synonym">Abyssinian cabbage</name>
    <dbReference type="NCBI Taxonomy" id="52824"/>
    <lineage>
        <taxon>Eukaryota</taxon>
        <taxon>Viridiplantae</taxon>
        <taxon>Streptophyta</taxon>
        <taxon>Embryophyta</taxon>
        <taxon>Tracheophyta</taxon>
        <taxon>Spermatophyta</taxon>
        <taxon>Magnoliopsida</taxon>
        <taxon>eudicotyledons</taxon>
        <taxon>Gunneridae</taxon>
        <taxon>Pentapetalae</taxon>
        <taxon>rosids</taxon>
        <taxon>malvids</taxon>
        <taxon>Brassicales</taxon>
        <taxon>Brassicaceae</taxon>
        <taxon>Brassiceae</taxon>
        <taxon>Brassica</taxon>
    </lineage>
</organism>
<feature type="domain" description="Retrotransposon Copia-like N-terminal" evidence="1">
    <location>
        <begin position="23"/>
        <end position="71"/>
    </location>
</feature>
<reference evidence="2 3" key="1">
    <citation type="submission" date="2020-02" db="EMBL/GenBank/DDBJ databases">
        <authorList>
            <person name="Ma Q."/>
            <person name="Huang Y."/>
            <person name="Song X."/>
            <person name="Pei D."/>
        </authorList>
    </citation>
    <scope>NUCLEOTIDE SEQUENCE [LARGE SCALE GENOMIC DNA]</scope>
    <source>
        <strain evidence="2">Sxm20200214</strain>
        <tissue evidence="2">Leaf</tissue>
    </source>
</reference>
<evidence type="ECO:0000313" key="2">
    <source>
        <dbReference type="EMBL" id="KAG2253070.1"/>
    </source>
</evidence>
<dbReference type="Proteomes" id="UP000886595">
    <property type="component" value="Unassembled WGS sequence"/>
</dbReference>
<proteinExistence type="predicted"/>
<sequence length="76" mass="8493">MATSPSTSTHPLVDQYENPYYLHNSDHAGLALVTDRLASGADFHSWRRSVRMALNVRNKLGFIDGTILKPSADHRD</sequence>
<evidence type="ECO:0000313" key="3">
    <source>
        <dbReference type="Proteomes" id="UP000886595"/>
    </source>
</evidence>
<dbReference type="PANTHER" id="PTHR37610:SF97">
    <property type="entry name" value="RETROTRANSPOSON GAG DOMAIN-CONTAINING PROTEIN"/>
    <property type="match status" value="1"/>
</dbReference>
<gene>
    <name evidence="2" type="ORF">Bca52824_083206</name>
</gene>
<dbReference type="EMBL" id="JAAMPC010000016">
    <property type="protein sequence ID" value="KAG2253070.1"/>
    <property type="molecule type" value="Genomic_DNA"/>
</dbReference>
<dbReference type="OrthoDB" id="5544992at2759"/>
<keyword evidence="3" id="KW-1185">Reference proteome</keyword>
<dbReference type="Pfam" id="PF14244">
    <property type="entry name" value="Retrotran_gag_3"/>
    <property type="match status" value="1"/>
</dbReference>
<protein>
    <recommendedName>
        <fullName evidence="1">Retrotransposon Copia-like N-terminal domain-containing protein</fullName>
    </recommendedName>
</protein>
<dbReference type="AlphaFoldDB" id="A0A8X7PKE9"/>
<dbReference type="PANTHER" id="PTHR37610">
    <property type="entry name" value="CCHC-TYPE DOMAIN-CONTAINING PROTEIN"/>
    <property type="match status" value="1"/>
</dbReference>